<organism evidence="5 6">
    <name type="scientific">Periweissella ghanensis</name>
    <dbReference type="NCBI Taxonomy" id="467997"/>
    <lineage>
        <taxon>Bacteria</taxon>
        <taxon>Bacillati</taxon>
        <taxon>Bacillota</taxon>
        <taxon>Bacilli</taxon>
        <taxon>Lactobacillales</taxon>
        <taxon>Lactobacillaceae</taxon>
        <taxon>Periweissella</taxon>
    </lineage>
</organism>
<dbReference type="EC" id="6.2.1.22" evidence="3"/>
<evidence type="ECO:0000313" key="6">
    <source>
        <dbReference type="Proteomes" id="UP000789719"/>
    </source>
</evidence>
<keyword evidence="3 5" id="KW-0436">Ligase</keyword>
<proteinExistence type="predicted"/>
<dbReference type="GO" id="GO:0008771">
    <property type="term" value="F:[citrate (pro-3S)-lyase] ligase activity"/>
    <property type="evidence" value="ECO:0007669"/>
    <property type="project" value="UniProtKB-EC"/>
</dbReference>
<dbReference type="SMART" id="SM00764">
    <property type="entry name" value="Citrate_ly_lig"/>
    <property type="match status" value="1"/>
</dbReference>
<dbReference type="PANTHER" id="PTHR40599:SF1">
    <property type="entry name" value="[CITRATE [PRO-3S]-LYASE] LIGASE"/>
    <property type="match status" value="1"/>
</dbReference>
<dbReference type="PIRSF" id="PIRSF005751">
    <property type="entry name" value="Acet_citr_lig"/>
    <property type="match status" value="1"/>
</dbReference>
<reference evidence="5 6" key="1">
    <citation type="submission" date="2021-11" db="EMBL/GenBank/DDBJ databases">
        <authorList>
            <person name="Depoorter E."/>
        </authorList>
    </citation>
    <scope>NUCLEOTIDE SEQUENCE [LARGE SCALE GENOMIC DNA]</scope>
    <source>
        <strain evidence="5 6">LMG 24286</strain>
    </source>
</reference>
<dbReference type="InterPro" id="IPR013166">
    <property type="entry name" value="Citrate_lyase_ligase_C"/>
</dbReference>
<accession>A0ABN8BNM2</accession>
<evidence type="ECO:0000259" key="4">
    <source>
        <dbReference type="SMART" id="SM00764"/>
    </source>
</evidence>
<dbReference type="InterPro" id="IPR014729">
    <property type="entry name" value="Rossmann-like_a/b/a_fold"/>
</dbReference>
<comment type="function">
    <text evidence="3">Acetylation of prosthetic group (2-(5''-phosphoribosyl)-3'-dephosphocoenzyme-A) of the gamma subunit of citrate lyase.</text>
</comment>
<feature type="domain" description="Citrate lyase ligase C-terminal" evidence="4">
    <location>
        <begin position="150"/>
        <end position="330"/>
    </location>
</feature>
<evidence type="ECO:0000256" key="1">
    <source>
        <dbReference type="ARBA" id="ARBA00022741"/>
    </source>
</evidence>
<dbReference type="Gene3D" id="3.40.50.620">
    <property type="entry name" value="HUPs"/>
    <property type="match status" value="1"/>
</dbReference>
<comment type="catalytic activity">
    <reaction evidence="3">
        <text>holo-[citrate lyase ACP] + acetate + ATP = acetyl-[citrate lyase ACP] + AMP + diphosphate</text>
        <dbReference type="Rhea" id="RHEA:23788"/>
        <dbReference type="Rhea" id="RHEA-COMP:10158"/>
        <dbReference type="Rhea" id="RHEA-COMP:13710"/>
        <dbReference type="ChEBI" id="CHEBI:30089"/>
        <dbReference type="ChEBI" id="CHEBI:30616"/>
        <dbReference type="ChEBI" id="CHEBI:33019"/>
        <dbReference type="ChEBI" id="CHEBI:82683"/>
        <dbReference type="ChEBI" id="CHEBI:137976"/>
        <dbReference type="ChEBI" id="CHEBI:456215"/>
        <dbReference type="EC" id="6.2.1.22"/>
    </reaction>
</comment>
<dbReference type="NCBIfam" id="TIGR00124">
    <property type="entry name" value="cit_ly_ligase"/>
    <property type="match status" value="1"/>
</dbReference>
<dbReference type="Pfam" id="PF08218">
    <property type="entry name" value="Citrate_ly_lig"/>
    <property type="match status" value="1"/>
</dbReference>
<sequence length="350" mass="38434">MDTICDLYLSDKHTQQQWQSFLTDRGITNFNPQEVTTIDQTIGLYNAEHQLVGTGSIANNIIKFVAVCDQDAPTKGARFNQLISELTNRLGAQGIFHQFVFTKPAYIPSFQYVGFQLLGSTEQGAILEKGVPNIKDYLAAIPKFPAAKKVAGIVLNANPFTNGHRYLVAEAAKQNDVVYVFVVNADVSLFSTAERFQLVREGTRDLANVVVVNGQDYLVSFVSFPAYFIKDNDAIIRYQTELDASIFKQQITPVLGITTRYLGSEPLSHTTALYNASLERILTPSVAVKILPRLTAGAQVISASYVRQLIKAGTLADLAALVPPTTLAFIQNNLLTLQTRISKGQNINGN</sequence>
<comment type="caution">
    <text evidence="5">The sequence shown here is derived from an EMBL/GenBank/DDBJ whole genome shotgun (WGS) entry which is preliminary data.</text>
</comment>
<evidence type="ECO:0000313" key="5">
    <source>
        <dbReference type="EMBL" id="CAH0418020.1"/>
    </source>
</evidence>
<dbReference type="Proteomes" id="UP000789719">
    <property type="component" value="Unassembled WGS sequence"/>
</dbReference>
<name>A0ABN8BNM2_9LACO</name>
<keyword evidence="2 3" id="KW-0067">ATP-binding</keyword>
<keyword evidence="6" id="KW-1185">Reference proteome</keyword>
<dbReference type="SUPFAM" id="SSF52374">
    <property type="entry name" value="Nucleotidylyl transferase"/>
    <property type="match status" value="1"/>
</dbReference>
<gene>
    <name evidence="5" type="primary">citC</name>
    <name evidence="5" type="ORF">WGH24286_00436</name>
</gene>
<dbReference type="InterPro" id="IPR005216">
    <property type="entry name" value="Citrate_lyase_ligase"/>
</dbReference>
<dbReference type="EMBL" id="CAKKNT010000003">
    <property type="protein sequence ID" value="CAH0418020.1"/>
    <property type="molecule type" value="Genomic_DNA"/>
</dbReference>
<dbReference type="PANTHER" id="PTHR40599">
    <property type="entry name" value="[CITRATE [PRO-3S]-LYASE] LIGASE"/>
    <property type="match status" value="1"/>
</dbReference>
<protein>
    <recommendedName>
        <fullName evidence="3">[Citrate [pro-3S]-lyase] ligase</fullName>
        <ecNumber evidence="3">6.2.1.22</ecNumber>
    </recommendedName>
</protein>
<evidence type="ECO:0000256" key="3">
    <source>
        <dbReference type="PIRNR" id="PIRNR005751"/>
    </source>
</evidence>
<keyword evidence="1 3" id="KW-0547">Nucleotide-binding</keyword>
<evidence type="ECO:0000256" key="2">
    <source>
        <dbReference type="ARBA" id="ARBA00022840"/>
    </source>
</evidence>